<name>A0A0F9PYQ7_9ZZZZ</name>
<keyword evidence="2" id="KW-0472">Membrane</keyword>
<feature type="transmembrane region" description="Helical" evidence="2">
    <location>
        <begin position="436"/>
        <end position="457"/>
    </location>
</feature>
<feature type="coiled-coil region" evidence="1">
    <location>
        <begin position="312"/>
        <end position="343"/>
    </location>
</feature>
<dbReference type="EMBL" id="LAZR01002044">
    <property type="protein sequence ID" value="KKN35344.1"/>
    <property type="molecule type" value="Genomic_DNA"/>
</dbReference>
<feature type="transmembrane region" description="Helical" evidence="2">
    <location>
        <begin position="408"/>
        <end position="430"/>
    </location>
</feature>
<proteinExistence type="predicted"/>
<evidence type="ECO:0000313" key="3">
    <source>
        <dbReference type="EMBL" id="KKN35344.1"/>
    </source>
</evidence>
<gene>
    <name evidence="3" type="ORF">LCGC14_0784640</name>
</gene>
<keyword evidence="2" id="KW-0812">Transmembrane</keyword>
<reference evidence="3" key="1">
    <citation type="journal article" date="2015" name="Nature">
        <title>Complex archaea that bridge the gap between prokaryotes and eukaryotes.</title>
        <authorList>
            <person name="Spang A."/>
            <person name="Saw J.H."/>
            <person name="Jorgensen S.L."/>
            <person name="Zaremba-Niedzwiedzka K."/>
            <person name="Martijn J."/>
            <person name="Lind A.E."/>
            <person name="van Eijk R."/>
            <person name="Schleper C."/>
            <person name="Guy L."/>
            <person name="Ettema T.J."/>
        </authorList>
    </citation>
    <scope>NUCLEOTIDE SEQUENCE</scope>
</reference>
<comment type="caution">
    <text evidence="3">The sequence shown here is derived from an EMBL/GenBank/DDBJ whole genome shotgun (WGS) entry which is preliminary data.</text>
</comment>
<keyword evidence="1" id="KW-0175">Coiled coil</keyword>
<accession>A0A0F9PYQ7</accession>
<sequence>MTYSTSEEEYTFKVTLVFWKFYELGLYFELPEVRKFLEKEGTLKLYKDYRFKITQEDGTKIDQPLKWISSQSHNYAPVCFKIEESDQFSCAAAPHIVGKIRLEGHIHYGSVLVIHCELVFANYHKIEDFIEISQPSNMILQSTGRPITEKFIEIRDNVIYLLKKANYPDKSKLESSLEPWHHTWIIWDAKPDFNRSDYRFVGEEIGKNAQYSIGLTLRTDKYRLLDPVAYRDQINLKNLSPYIDEFVMITHAGNVVIPGPGLLDPHTMKNFLIDTLYGPEVGNVQRFLILMHMENILVVAEKFDRIISDTRAIEEELTLNDKIDKLEELETELNRIILELNKDVIISKITRLLFSSTFKTSMFNEQIEKLDGFKFSKATDDVIGRIRKTLNRQRNTLNTKSAAIENKFLAILNYLAVFEIAILIITLALGDLFAGPIIGIIQIVIALIVVFFAFVIYRLQAKKL</sequence>
<organism evidence="3">
    <name type="scientific">marine sediment metagenome</name>
    <dbReference type="NCBI Taxonomy" id="412755"/>
    <lineage>
        <taxon>unclassified sequences</taxon>
        <taxon>metagenomes</taxon>
        <taxon>ecological metagenomes</taxon>
    </lineage>
</organism>
<keyword evidence="2" id="KW-1133">Transmembrane helix</keyword>
<protein>
    <submittedName>
        <fullName evidence="3">Uncharacterized protein</fullName>
    </submittedName>
</protein>
<evidence type="ECO:0000256" key="2">
    <source>
        <dbReference type="SAM" id="Phobius"/>
    </source>
</evidence>
<dbReference type="AlphaFoldDB" id="A0A0F9PYQ7"/>
<evidence type="ECO:0000256" key="1">
    <source>
        <dbReference type="SAM" id="Coils"/>
    </source>
</evidence>